<accession>A0A172Q6U9</accession>
<dbReference type="GO" id="GO:0005829">
    <property type="term" value="C:cytosol"/>
    <property type="evidence" value="ECO:0007669"/>
    <property type="project" value="TreeGrafter"/>
</dbReference>
<dbReference type="SFLD" id="SFLDG01140">
    <property type="entry name" value="C2.B:_Phosphomannomutase_and_P"/>
    <property type="match status" value="1"/>
</dbReference>
<dbReference type="InterPro" id="IPR036412">
    <property type="entry name" value="HAD-like_sf"/>
</dbReference>
<sequence>MTEVKLIISDIDGTILDSQHQLDSGLKGAVAELKERGIPFILASARSPYGMAPLAQALGLEGVPMACYNGALIVQKYKDSYQFVYENPLDKGEVSSLLQLLKDDFPQISVNCYAGTDWLVEKKDKWVSLEAGITGEMPVVTDFTDFLSRQTVSVHKLLLIAEAEEIQNLYQLLNKQLFKYIHCYLSKDNYLEVTAKTVSKDRALRELAAYYHLNLEQTMAIGDNFNDMPMLESAGLGVAMGNAPQTVRERADAIAESNDQNGVSSAIADYVLR</sequence>
<dbReference type="InterPro" id="IPR006379">
    <property type="entry name" value="HAD-SF_hydro_IIB"/>
</dbReference>
<dbReference type="Proteomes" id="UP000077317">
    <property type="component" value="Chromosome"/>
</dbReference>
<reference evidence="1 2" key="1">
    <citation type="journal article" date="2016" name="Int. J. Syst. Evol. Microbiol.">
        <title>Streptococcuspantholopis sp. nov., isolated from faeces of the Tibetan antelope (Pantholops hodgsonii).</title>
        <authorList>
            <person name="Bai X."/>
            <person name="Xiong Y."/>
            <person name="Lu S."/>
            <person name="Jin D."/>
            <person name="Lai X."/>
            <person name="Yang J."/>
            <person name="Niu L."/>
            <person name="Hu S."/>
            <person name="Meng X."/>
            <person name="Pu J."/>
            <person name="Ye C."/>
            <person name="Xu J."/>
        </authorList>
    </citation>
    <scope>NUCLEOTIDE SEQUENCE [LARGE SCALE GENOMIC DNA]</scope>
    <source>
        <strain evidence="1 2">TA 26</strain>
    </source>
</reference>
<dbReference type="RefSeq" id="WP_067061242.1">
    <property type="nucleotide sequence ID" value="NZ_CP014699.1"/>
</dbReference>
<evidence type="ECO:0000313" key="2">
    <source>
        <dbReference type="Proteomes" id="UP000077317"/>
    </source>
</evidence>
<dbReference type="PANTHER" id="PTHR10000:SF8">
    <property type="entry name" value="HAD SUPERFAMILY HYDROLASE-LIKE, TYPE 3"/>
    <property type="match status" value="1"/>
</dbReference>
<organism evidence="1 2">
    <name type="scientific">Streptococcus pantholopis</name>
    <dbReference type="NCBI Taxonomy" id="1811193"/>
    <lineage>
        <taxon>Bacteria</taxon>
        <taxon>Bacillati</taxon>
        <taxon>Bacillota</taxon>
        <taxon>Bacilli</taxon>
        <taxon>Lactobacillales</taxon>
        <taxon>Streptococcaceae</taxon>
        <taxon>Streptococcus</taxon>
    </lineage>
</organism>
<dbReference type="KEGG" id="spat:A0O21_03335"/>
<dbReference type="InterPro" id="IPR000150">
    <property type="entry name" value="Cof"/>
</dbReference>
<dbReference type="EMBL" id="CP014699">
    <property type="protein sequence ID" value="AND79125.1"/>
    <property type="molecule type" value="Genomic_DNA"/>
</dbReference>
<name>A0A172Q6U9_9STRE</name>
<dbReference type="InterPro" id="IPR023214">
    <property type="entry name" value="HAD_sf"/>
</dbReference>
<dbReference type="PANTHER" id="PTHR10000">
    <property type="entry name" value="PHOSPHOSERINE PHOSPHATASE"/>
    <property type="match status" value="1"/>
</dbReference>
<dbReference type="SUPFAM" id="SSF56784">
    <property type="entry name" value="HAD-like"/>
    <property type="match status" value="1"/>
</dbReference>
<dbReference type="Pfam" id="PF08282">
    <property type="entry name" value="Hydrolase_3"/>
    <property type="match status" value="1"/>
</dbReference>
<dbReference type="AlphaFoldDB" id="A0A172Q6U9"/>
<dbReference type="NCBIfam" id="TIGR00099">
    <property type="entry name" value="Cof-subfamily"/>
    <property type="match status" value="1"/>
</dbReference>
<reference evidence="2" key="2">
    <citation type="submission" date="2016-03" db="EMBL/GenBank/DDBJ databases">
        <title>Streptococcus antelopensis sp. nov., isolated from the feces of the Tibetan antelope (Pantholops hodgsonii) in Hoh Xil National Nature Reserve, Qinghai, China.</title>
        <authorList>
            <person name="Bai X."/>
        </authorList>
    </citation>
    <scope>NUCLEOTIDE SEQUENCE [LARGE SCALE GENOMIC DNA]</scope>
    <source>
        <strain evidence="2">TA 26</strain>
    </source>
</reference>
<protein>
    <submittedName>
        <fullName evidence="1">Hydrolase</fullName>
    </submittedName>
</protein>
<dbReference type="NCBIfam" id="TIGR01484">
    <property type="entry name" value="HAD-SF-IIB"/>
    <property type="match status" value="1"/>
</dbReference>
<dbReference type="GO" id="GO:0016791">
    <property type="term" value="F:phosphatase activity"/>
    <property type="evidence" value="ECO:0007669"/>
    <property type="project" value="TreeGrafter"/>
</dbReference>
<evidence type="ECO:0000313" key="1">
    <source>
        <dbReference type="EMBL" id="AND79125.1"/>
    </source>
</evidence>
<proteinExistence type="predicted"/>
<dbReference type="GO" id="GO:0000287">
    <property type="term" value="F:magnesium ion binding"/>
    <property type="evidence" value="ECO:0007669"/>
    <property type="project" value="TreeGrafter"/>
</dbReference>
<dbReference type="PROSITE" id="PS01229">
    <property type="entry name" value="COF_2"/>
    <property type="match status" value="1"/>
</dbReference>
<keyword evidence="1" id="KW-0378">Hydrolase</keyword>
<dbReference type="SFLD" id="SFLDS00003">
    <property type="entry name" value="Haloacid_Dehalogenase"/>
    <property type="match status" value="1"/>
</dbReference>
<dbReference type="CDD" id="cd07516">
    <property type="entry name" value="HAD_Pase"/>
    <property type="match status" value="1"/>
</dbReference>
<dbReference type="Gene3D" id="3.30.1240.10">
    <property type="match status" value="1"/>
</dbReference>
<keyword evidence="2" id="KW-1185">Reference proteome</keyword>
<dbReference type="Gene3D" id="3.40.50.1000">
    <property type="entry name" value="HAD superfamily/HAD-like"/>
    <property type="match status" value="1"/>
</dbReference>
<gene>
    <name evidence="1" type="ORF">A0O21_03335</name>
</gene>